<dbReference type="RefSeq" id="WP_378208440.1">
    <property type="nucleotide sequence ID" value="NZ_JBHLZP010000240.1"/>
</dbReference>
<dbReference type="EMBL" id="JBHLZP010000240">
    <property type="protein sequence ID" value="MFB9835980.1"/>
    <property type="molecule type" value="Genomic_DNA"/>
</dbReference>
<sequence>MSPTTPPHARLDPAASHRAIENLIARYAELVDGGDFAGAGALLAGATFTGSGSPVSGADAVEEMFRRTLIVYDDGTPRTKHVITNVIIELDGATAAARSYVTVYQALPELPLQPIAVGRYHDRFACDEERWRFAERRVHIDLVGDVSHHLRAARKSR</sequence>
<dbReference type="Proteomes" id="UP001589627">
    <property type="component" value="Unassembled WGS sequence"/>
</dbReference>
<dbReference type="Pfam" id="PF13577">
    <property type="entry name" value="SnoaL_4"/>
    <property type="match status" value="1"/>
</dbReference>
<keyword evidence="3" id="KW-1185">Reference proteome</keyword>
<name>A0ABV5YLP6_9ACTN</name>
<dbReference type="CDD" id="cd00531">
    <property type="entry name" value="NTF2_like"/>
    <property type="match status" value="1"/>
</dbReference>
<dbReference type="InterPro" id="IPR037401">
    <property type="entry name" value="SnoaL-like"/>
</dbReference>
<proteinExistence type="predicted"/>
<protein>
    <submittedName>
        <fullName evidence="2">Nuclear transport factor 2 family protein</fullName>
    </submittedName>
</protein>
<gene>
    <name evidence="2" type="ORF">ACFFNX_27755</name>
</gene>
<evidence type="ECO:0000313" key="2">
    <source>
        <dbReference type="EMBL" id="MFB9835980.1"/>
    </source>
</evidence>
<dbReference type="InterPro" id="IPR032710">
    <property type="entry name" value="NTF2-like_dom_sf"/>
</dbReference>
<accession>A0ABV5YLP6</accession>
<evidence type="ECO:0000313" key="3">
    <source>
        <dbReference type="Proteomes" id="UP001589627"/>
    </source>
</evidence>
<comment type="caution">
    <text evidence="2">The sequence shown here is derived from an EMBL/GenBank/DDBJ whole genome shotgun (WGS) entry which is preliminary data.</text>
</comment>
<feature type="domain" description="SnoaL-like" evidence="1">
    <location>
        <begin position="15"/>
        <end position="137"/>
    </location>
</feature>
<dbReference type="Gene3D" id="3.10.450.50">
    <property type="match status" value="1"/>
</dbReference>
<reference evidence="2 3" key="1">
    <citation type="submission" date="2024-09" db="EMBL/GenBank/DDBJ databases">
        <authorList>
            <person name="Sun Q."/>
            <person name="Mori K."/>
        </authorList>
    </citation>
    <scope>NUCLEOTIDE SEQUENCE [LARGE SCALE GENOMIC DNA]</scope>
    <source>
        <strain evidence="2 3">TBRC 0563</strain>
    </source>
</reference>
<dbReference type="SUPFAM" id="SSF54427">
    <property type="entry name" value="NTF2-like"/>
    <property type="match status" value="1"/>
</dbReference>
<organism evidence="2 3">
    <name type="scientific">Actinoallomurus acaciae</name>
    <dbReference type="NCBI Taxonomy" id="502577"/>
    <lineage>
        <taxon>Bacteria</taxon>
        <taxon>Bacillati</taxon>
        <taxon>Actinomycetota</taxon>
        <taxon>Actinomycetes</taxon>
        <taxon>Streptosporangiales</taxon>
        <taxon>Thermomonosporaceae</taxon>
        <taxon>Actinoallomurus</taxon>
    </lineage>
</organism>
<evidence type="ECO:0000259" key="1">
    <source>
        <dbReference type="Pfam" id="PF13577"/>
    </source>
</evidence>